<proteinExistence type="predicted"/>
<feature type="compositionally biased region" description="Low complexity" evidence="1">
    <location>
        <begin position="308"/>
        <end position="327"/>
    </location>
</feature>
<evidence type="ECO:0000313" key="2">
    <source>
        <dbReference type="EMBL" id="MEJ2860775.1"/>
    </source>
</evidence>
<feature type="region of interest" description="Disordered" evidence="1">
    <location>
        <begin position="280"/>
        <end position="327"/>
    </location>
</feature>
<organism evidence="2 3">
    <name type="scientific">Actinomycetospora flava</name>
    <dbReference type="NCBI Taxonomy" id="3129232"/>
    <lineage>
        <taxon>Bacteria</taxon>
        <taxon>Bacillati</taxon>
        <taxon>Actinomycetota</taxon>
        <taxon>Actinomycetes</taxon>
        <taxon>Pseudonocardiales</taxon>
        <taxon>Pseudonocardiaceae</taxon>
        <taxon>Actinomycetospora</taxon>
    </lineage>
</organism>
<sequence>MGRVEVLASEVWRARAAAHAERADALTAGHRARRARGEAHPVEDFLYTYYPTRPSRLRRWHPGAGVLLEDAEERADWRHYVRDGNGVRVDHAALADERATTLAFVAGLLRATAGRPAQLGCFGLHEWAMVYRDADTRHPVPLRLGRGGTDAVVESHRIRCSHFDAYRFFTDAAAPRNTVTPTRERQVELEQPGCLHAGMDLYKWADKLGPLVPGELLLDTFTLAHDIRALDMRASPYDLAGLGYEPVRIETAEGKAAYAAAQQGFAERGADLRRRLLAVGDQATRSSESTQSRPARSGSSAQRFTPCGTAVGSASSSTVTASRPSSR</sequence>
<gene>
    <name evidence="2" type="ORF">WCD58_06395</name>
</gene>
<feature type="compositionally biased region" description="Polar residues" evidence="1">
    <location>
        <begin position="283"/>
        <end position="303"/>
    </location>
</feature>
<dbReference type="EMBL" id="JBBEGM010000001">
    <property type="protein sequence ID" value="MEJ2860775.1"/>
    <property type="molecule type" value="Genomic_DNA"/>
</dbReference>
<name>A0ABU8M1M8_9PSEU</name>
<evidence type="ECO:0000313" key="3">
    <source>
        <dbReference type="Proteomes" id="UP001369736"/>
    </source>
</evidence>
<reference evidence="2 3" key="1">
    <citation type="submission" date="2024-03" db="EMBL/GenBank/DDBJ databases">
        <title>Actinomycetospora sp. OC33-EN07, a novel actinomycete isolated from wild orchid (Aerides multiflora).</title>
        <authorList>
            <person name="Suriyachadkun C."/>
        </authorList>
    </citation>
    <scope>NUCLEOTIDE SEQUENCE [LARGE SCALE GENOMIC DNA]</scope>
    <source>
        <strain evidence="2 3">OC33-EN07</strain>
    </source>
</reference>
<evidence type="ECO:0000256" key="1">
    <source>
        <dbReference type="SAM" id="MobiDB-lite"/>
    </source>
</evidence>
<accession>A0ABU8M1M8</accession>
<protein>
    <submittedName>
        <fullName evidence="2">3-methyladenine DNA glycosylase</fullName>
    </submittedName>
</protein>
<comment type="caution">
    <text evidence="2">The sequence shown here is derived from an EMBL/GenBank/DDBJ whole genome shotgun (WGS) entry which is preliminary data.</text>
</comment>
<dbReference type="Proteomes" id="UP001369736">
    <property type="component" value="Unassembled WGS sequence"/>
</dbReference>
<dbReference type="RefSeq" id="WP_337700643.1">
    <property type="nucleotide sequence ID" value="NZ_JBBEGM010000001.1"/>
</dbReference>
<keyword evidence="3" id="KW-1185">Reference proteome</keyword>